<keyword evidence="1" id="KW-0812">Transmembrane</keyword>
<feature type="transmembrane region" description="Helical" evidence="1">
    <location>
        <begin position="44"/>
        <end position="61"/>
    </location>
</feature>
<evidence type="ECO:0000313" key="2">
    <source>
        <dbReference type="EMBL" id="CAH2717065.1"/>
    </source>
</evidence>
<keyword evidence="3" id="KW-1185">Reference proteome</keyword>
<proteinExistence type="predicted"/>
<evidence type="ECO:0000313" key="3">
    <source>
        <dbReference type="Proteomes" id="UP000838308"/>
    </source>
</evidence>
<dbReference type="EMBL" id="CALBWS010000038">
    <property type="protein sequence ID" value="CAH2717065.1"/>
    <property type="molecule type" value="Genomic_DNA"/>
</dbReference>
<evidence type="ECO:0000256" key="1">
    <source>
        <dbReference type="SAM" id="Phobius"/>
    </source>
</evidence>
<dbReference type="RefSeq" id="WP_248737297.1">
    <property type="nucleotide sequence ID" value="NZ_CALBWS010000038.1"/>
</dbReference>
<comment type="caution">
    <text evidence="2">The sequence shown here is derived from an EMBL/GenBank/DDBJ whole genome shotgun (WGS) entry which is preliminary data.</text>
</comment>
<accession>A0ABN8KWY9</accession>
<dbReference type="Proteomes" id="UP000838308">
    <property type="component" value="Unassembled WGS sequence"/>
</dbReference>
<gene>
    <name evidence="2" type="ORF">BACCIP111895_04254</name>
</gene>
<name>A0ABN8KWY9_9BACI</name>
<reference evidence="2" key="1">
    <citation type="submission" date="2022-04" db="EMBL/GenBank/DDBJ databases">
        <authorList>
            <person name="Criscuolo A."/>
        </authorList>
    </citation>
    <scope>NUCLEOTIDE SEQUENCE</scope>
    <source>
        <strain evidence="2">CIP111895</strain>
    </source>
</reference>
<keyword evidence="1" id="KW-1133">Transmembrane helix</keyword>
<keyword evidence="1" id="KW-0472">Membrane</keyword>
<organism evidence="2 3">
    <name type="scientific">Neobacillus rhizosphaerae</name>
    <dbReference type="NCBI Taxonomy" id="2880965"/>
    <lineage>
        <taxon>Bacteria</taxon>
        <taxon>Bacillati</taxon>
        <taxon>Bacillota</taxon>
        <taxon>Bacilli</taxon>
        <taxon>Bacillales</taxon>
        <taxon>Bacillaceae</taxon>
        <taxon>Neobacillus</taxon>
    </lineage>
</organism>
<sequence length="72" mass="7989">MAKPKNKKKSNRVKNKITIISIIVVVIIICICLLLGEIGVSEDVVFGVFGLVFYVIGYHHGRTGRGKHKEIP</sequence>
<feature type="transmembrane region" description="Helical" evidence="1">
    <location>
        <begin position="20"/>
        <end position="38"/>
    </location>
</feature>
<protein>
    <submittedName>
        <fullName evidence="2">Uncharacterized protein</fullName>
    </submittedName>
</protein>